<dbReference type="SMART" id="SM00516">
    <property type="entry name" value="SEC14"/>
    <property type="match status" value="1"/>
</dbReference>
<dbReference type="VEuPathDB" id="FungiDB:CXQ85_000636"/>
<dbReference type="InterPro" id="IPR036865">
    <property type="entry name" value="CRAL-TRIO_dom_sf"/>
</dbReference>
<keyword evidence="4" id="KW-1185">Reference proteome</keyword>
<evidence type="ECO:0000259" key="2">
    <source>
        <dbReference type="PROSITE" id="PS50191"/>
    </source>
</evidence>
<dbReference type="SUPFAM" id="SSF46938">
    <property type="entry name" value="CRAL/TRIO N-terminal domain"/>
    <property type="match status" value="1"/>
</dbReference>
<dbReference type="OrthoDB" id="43460at2759"/>
<proteinExistence type="predicted"/>
<name>A0A2V1AWF6_9ASCO</name>
<dbReference type="Gene3D" id="3.40.525.10">
    <property type="entry name" value="CRAL-TRIO lipid binding domain"/>
    <property type="match status" value="1"/>
</dbReference>
<dbReference type="RefSeq" id="XP_025342593.1">
    <property type="nucleotide sequence ID" value="XM_025484378.1"/>
</dbReference>
<dbReference type="SMART" id="SM01100">
    <property type="entry name" value="CRAL_TRIO_N"/>
    <property type="match status" value="1"/>
</dbReference>
<reference evidence="3 4" key="1">
    <citation type="submission" date="2017-12" db="EMBL/GenBank/DDBJ databases">
        <title>Genome Sequence of a Multidrug-Resistant Candida haemulonii Isolate from a Patient with Chronic Leg Ulcers in Israel.</title>
        <authorList>
            <person name="Chow N.A."/>
            <person name="Gade L."/>
            <person name="Batra D."/>
            <person name="Rowe L.A."/>
            <person name="Ben-Ami R."/>
            <person name="Loparev V.N."/>
            <person name="Litvintseva A.P."/>
        </authorList>
    </citation>
    <scope>NUCLEOTIDE SEQUENCE [LARGE SCALE GENOMIC DNA]</scope>
    <source>
        <strain evidence="3 4">B11899</strain>
    </source>
</reference>
<feature type="domain" description="CRAL-TRIO" evidence="2">
    <location>
        <begin position="299"/>
        <end position="461"/>
    </location>
</feature>
<dbReference type="Pfam" id="PF03765">
    <property type="entry name" value="CRAL_TRIO_N"/>
    <property type="match status" value="1"/>
</dbReference>
<gene>
    <name evidence="3" type="ORF">CXQ85_000636</name>
</gene>
<dbReference type="PANTHER" id="PTHR46590:SF1">
    <property type="entry name" value="PHOSPHATIDYLINOSITOL TRANSFER PROTEIN CSR1"/>
    <property type="match status" value="1"/>
</dbReference>
<dbReference type="Pfam" id="PF00650">
    <property type="entry name" value="CRAL_TRIO"/>
    <property type="match status" value="1"/>
</dbReference>
<dbReference type="PANTHER" id="PTHR46590">
    <property type="entry name" value="PHOSPHATIDYLINOSITOL TRANSFER PROTEIN CSR1-RELATED"/>
    <property type="match status" value="1"/>
</dbReference>
<feature type="region of interest" description="Disordered" evidence="1">
    <location>
        <begin position="82"/>
        <end position="129"/>
    </location>
</feature>
<sequence length="552" mass="63142">MYPSVYPSEIQYRPGRIQSLNATQEVALKQCWATLLKSWGYDISLTNDDISLPDSFVSSSIVEKADQPSLAASTTMYSEAGSLGSAPSGSLTLQTTTTASSEKKKKKSKWGLFRSKSSAPKQVSPGRKSALENGYLEKYSFVSKPSDHTRHVYCNHHHLAYDEKKDPLEEEGYDDESTLEKESLSSLETFHTAHSSPDHHRHHHVRPKKSFSLKSVKSSCNVHPAVSKVKPKVVHAGIASMVKNGLLDNMILRFCRARKFNHDDTVQMLVKSVVWKQTEYPAEKWVRESDGPSYFSGENKGFIKNLTTGKSFIRGHDRYGNPLFVFQSRKHFAHDSPLPETERFATVLIEWCRLFSREVHDSVDAFTVIFDLTGFSLKNADNAPIKFLAFMFEAHYPETLGFIIVHNAPWIFSTVWNVIKNWLDPAVVSKIHFTKGYDELVNLIDPEHIPSYLGGDDTDEVPYPVPTAADLRPPKRKDLRYKRLRQQRDELFMRFIDVTRKWCESTDPDMSSRYLRDKILINYQLSDNYIELDPYIRNPGMYDRLGTLVVRN</sequence>
<dbReference type="SUPFAM" id="SSF52087">
    <property type="entry name" value="CRAL/TRIO domain"/>
    <property type="match status" value="1"/>
</dbReference>
<evidence type="ECO:0000313" key="4">
    <source>
        <dbReference type="Proteomes" id="UP000244309"/>
    </source>
</evidence>
<dbReference type="AlphaFoldDB" id="A0A2V1AWF6"/>
<dbReference type="InterPro" id="IPR011074">
    <property type="entry name" value="CRAL/TRIO_N_dom"/>
</dbReference>
<dbReference type="PROSITE" id="PS50191">
    <property type="entry name" value="CRAL_TRIO"/>
    <property type="match status" value="1"/>
</dbReference>
<comment type="caution">
    <text evidence="3">The sequence shown here is derived from an EMBL/GenBank/DDBJ whole genome shotgun (WGS) entry which is preliminary data.</text>
</comment>
<accession>A0A2V1AWF6</accession>
<feature type="compositionally biased region" description="Low complexity" evidence="1">
    <location>
        <begin position="82"/>
        <end position="100"/>
    </location>
</feature>
<protein>
    <recommendedName>
        <fullName evidence="2">CRAL-TRIO domain-containing protein</fullName>
    </recommendedName>
</protein>
<evidence type="ECO:0000313" key="3">
    <source>
        <dbReference type="EMBL" id="PVH21653.1"/>
    </source>
</evidence>
<dbReference type="InterPro" id="IPR036273">
    <property type="entry name" value="CRAL/TRIO_N_dom_sf"/>
</dbReference>
<evidence type="ECO:0000256" key="1">
    <source>
        <dbReference type="SAM" id="MobiDB-lite"/>
    </source>
</evidence>
<dbReference type="EMBL" id="PKFO01000005">
    <property type="protein sequence ID" value="PVH21653.1"/>
    <property type="molecule type" value="Genomic_DNA"/>
</dbReference>
<dbReference type="GeneID" id="37005969"/>
<dbReference type="InterPro" id="IPR052432">
    <property type="entry name" value="PITP/CRAL-TRIO"/>
</dbReference>
<organism evidence="3 4">
    <name type="scientific">Candidozyma haemuli</name>
    <dbReference type="NCBI Taxonomy" id="45357"/>
    <lineage>
        <taxon>Eukaryota</taxon>
        <taxon>Fungi</taxon>
        <taxon>Dikarya</taxon>
        <taxon>Ascomycota</taxon>
        <taxon>Saccharomycotina</taxon>
        <taxon>Pichiomycetes</taxon>
        <taxon>Metschnikowiaceae</taxon>
        <taxon>Candidozyma</taxon>
    </lineage>
</organism>
<dbReference type="CDD" id="cd00170">
    <property type="entry name" value="SEC14"/>
    <property type="match status" value="1"/>
</dbReference>
<dbReference type="InterPro" id="IPR001251">
    <property type="entry name" value="CRAL-TRIO_dom"/>
</dbReference>
<dbReference type="Proteomes" id="UP000244309">
    <property type="component" value="Unassembled WGS sequence"/>
</dbReference>